<evidence type="ECO:0000256" key="4">
    <source>
        <dbReference type="SAM" id="SignalP"/>
    </source>
</evidence>
<gene>
    <name evidence="5" type="ORF">DOZ80_23230</name>
</gene>
<dbReference type="Gene3D" id="2.40.160.10">
    <property type="entry name" value="Porin"/>
    <property type="match status" value="1"/>
</dbReference>
<keyword evidence="2" id="KW-0813">Transport</keyword>
<dbReference type="Pfam" id="PF03573">
    <property type="entry name" value="OprD"/>
    <property type="match status" value="1"/>
</dbReference>
<protein>
    <submittedName>
        <fullName evidence="5">Outer membrane porin, OprD family</fullName>
    </submittedName>
</protein>
<dbReference type="RefSeq" id="WP_111286856.1">
    <property type="nucleotide sequence ID" value="NZ_QLIN01000012.1"/>
</dbReference>
<sequence length="458" mass="48758">MKLQPLALAITLGGLTHQAIAAGFIDDSKASLSLRNFYFNSDNRESQGNVGNAAYASQAKEWGQGLQLNVISGFTQGTVGFGLDAIAMTGLKLDSGGRAGKAGIDRTPGALFPTDSDGHAVDEYSKGGVTGKVRISKTEARLGTLQPRLPVINFNDGRLLPQTFEGGQITSSEIDGLTLTAGQLQSTKTRSSTDDIDLRIAGATRPARTPASTPASTPLADSDSFVFAGGDYKITKDLTAQYYYGSLEDFYKQHFLGLIHTLAIGPGALKTDLRYFNSSADGKNGNAAGRAQGYKSSGFWRAGDTHAGEVDNNTWSALFTYSLSGHAFSAGYQQVSGDSAFPFVNQGDGATAYLITDRQIGKFLSAGERTWLAEYGYDFVALGVPGLKTVVTYLSGDNIDSAAGDRKEWERDLRIDYALQSGPLKGVGISWRNASLRGNASSDLDENRLILSYSLPLL</sequence>
<evidence type="ECO:0000313" key="5">
    <source>
        <dbReference type="EMBL" id="RAI65468.1"/>
    </source>
</evidence>
<dbReference type="PANTHER" id="PTHR34596:SF2">
    <property type="entry name" value="CHITOPORIN"/>
    <property type="match status" value="1"/>
</dbReference>
<dbReference type="Proteomes" id="UP000249493">
    <property type="component" value="Unassembled WGS sequence"/>
</dbReference>
<dbReference type="InterPro" id="IPR005318">
    <property type="entry name" value="OM_porin_bac"/>
</dbReference>
<feature type="chain" id="PRO_5016281989" evidence="4">
    <location>
        <begin position="22"/>
        <end position="458"/>
    </location>
</feature>
<dbReference type="GO" id="GO:0016020">
    <property type="term" value="C:membrane"/>
    <property type="evidence" value="ECO:0007669"/>
    <property type="project" value="InterPro"/>
</dbReference>
<evidence type="ECO:0000256" key="3">
    <source>
        <dbReference type="ARBA" id="ARBA00022729"/>
    </source>
</evidence>
<dbReference type="GO" id="GO:0015288">
    <property type="term" value="F:porin activity"/>
    <property type="evidence" value="ECO:0007669"/>
    <property type="project" value="TreeGrafter"/>
</dbReference>
<dbReference type="PANTHER" id="PTHR34596">
    <property type="entry name" value="CHITOPORIN"/>
    <property type="match status" value="1"/>
</dbReference>
<accession>A0A327MZC0</accession>
<keyword evidence="3 4" id="KW-0732">Signal</keyword>
<comment type="caution">
    <text evidence="5">The sequence shown here is derived from an EMBL/GenBank/DDBJ whole genome shotgun (WGS) entry which is preliminary data.</text>
</comment>
<comment type="similarity">
    <text evidence="1">Belongs to the outer membrane porin (Opr) (TC 1.B.25) family.</text>
</comment>
<proteinExistence type="inferred from homology"/>
<feature type="signal peptide" evidence="4">
    <location>
        <begin position="1"/>
        <end position="21"/>
    </location>
</feature>
<name>A0A327MZC0_PSEFL</name>
<evidence type="ECO:0000256" key="2">
    <source>
        <dbReference type="ARBA" id="ARBA00022448"/>
    </source>
</evidence>
<evidence type="ECO:0000313" key="6">
    <source>
        <dbReference type="Proteomes" id="UP000249493"/>
    </source>
</evidence>
<dbReference type="InterPro" id="IPR023614">
    <property type="entry name" value="Porin_dom_sf"/>
</dbReference>
<evidence type="ECO:0000256" key="1">
    <source>
        <dbReference type="ARBA" id="ARBA00009075"/>
    </source>
</evidence>
<reference evidence="5 6" key="1">
    <citation type="submission" date="2018-06" db="EMBL/GenBank/DDBJ databases">
        <authorList>
            <person name="Zhirakovskaya E."/>
        </authorList>
    </citation>
    <scope>NUCLEOTIDE SEQUENCE [LARGE SCALE GENOMIC DNA]</scope>
    <source>
        <strain evidence="5 6">LY3</strain>
    </source>
</reference>
<dbReference type="EMBL" id="QLIN01000012">
    <property type="protein sequence ID" value="RAI65468.1"/>
    <property type="molecule type" value="Genomic_DNA"/>
</dbReference>
<dbReference type="AlphaFoldDB" id="A0A327MZC0"/>
<organism evidence="5 6">
    <name type="scientific">Pseudomonas fluorescens</name>
    <dbReference type="NCBI Taxonomy" id="294"/>
    <lineage>
        <taxon>Bacteria</taxon>
        <taxon>Pseudomonadati</taxon>
        <taxon>Pseudomonadota</taxon>
        <taxon>Gammaproteobacteria</taxon>
        <taxon>Pseudomonadales</taxon>
        <taxon>Pseudomonadaceae</taxon>
        <taxon>Pseudomonas</taxon>
    </lineage>
</organism>